<keyword evidence="10 13" id="KW-0238">DNA-binding</keyword>
<dbReference type="SMART" id="SM00439">
    <property type="entry name" value="BAH"/>
    <property type="match status" value="1"/>
</dbReference>
<keyword evidence="11 13" id="KW-0539">Nucleus</keyword>
<feature type="region of interest" description="Disordered" evidence="14">
    <location>
        <begin position="442"/>
        <end position="536"/>
    </location>
</feature>
<dbReference type="Pfam" id="PF17872">
    <property type="entry name" value="AAA_lid_10"/>
    <property type="match status" value="1"/>
</dbReference>
<comment type="subunit">
    <text evidence="12">Component of ORC, a complex composed of at least 6 subunits: ORC1, ORC2, ORC3, ORC4, ORC5 and ORC6. ORC is regulated in a cell-cycle dependent manner. It is sequentially assembled at the exit from anaphase of mitosis and disassembled as cells enter S phase. Interacts with CDC6 and KAT7/HBO1. Interacts with LRWD1 predominantly during the G1 phase and with less affinity during mitosis, when phosphorylated.</text>
</comment>
<dbReference type="Pfam" id="PF01426">
    <property type="entry name" value="BAH"/>
    <property type="match status" value="1"/>
</dbReference>
<dbReference type="GO" id="GO:0003682">
    <property type="term" value="F:chromatin binding"/>
    <property type="evidence" value="ECO:0007669"/>
    <property type="project" value="InterPro"/>
</dbReference>
<proteinExistence type="inferred from homology"/>
<dbReference type="SMART" id="SM01074">
    <property type="entry name" value="Cdc6_C"/>
    <property type="match status" value="1"/>
</dbReference>
<keyword evidence="9" id="KW-0460">Magnesium</keyword>
<comment type="function">
    <text evidence="13">Component of the origin recognition complex (ORC) that binds origins of replication. DNA-binding is ATP-dependent, however specific DNA sequences that define origins of replication have not been identified so far. ORC is required to assemble the pre-replication complex necessary to initiate DNA replication.</text>
</comment>
<dbReference type="FunFam" id="3.40.50.300:FF:000199">
    <property type="entry name" value="Origin recognition complex subunit 1"/>
    <property type="match status" value="1"/>
</dbReference>
<dbReference type="InterPro" id="IPR003959">
    <property type="entry name" value="ATPase_AAA_core"/>
</dbReference>
<evidence type="ECO:0000256" key="10">
    <source>
        <dbReference type="ARBA" id="ARBA00023125"/>
    </source>
</evidence>
<dbReference type="EMBL" id="RJVU01046050">
    <property type="protein sequence ID" value="ROL44458.1"/>
    <property type="molecule type" value="Genomic_DNA"/>
</dbReference>
<dbReference type="GO" id="GO:0003688">
    <property type="term" value="F:DNA replication origin binding"/>
    <property type="evidence" value="ECO:0007669"/>
    <property type="project" value="TreeGrafter"/>
</dbReference>
<feature type="compositionally biased region" description="Pro residues" evidence="14">
    <location>
        <begin position="174"/>
        <end position="183"/>
    </location>
</feature>
<evidence type="ECO:0000313" key="17">
    <source>
        <dbReference type="Proteomes" id="UP000281406"/>
    </source>
</evidence>
<keyword evidence="8 13" id="KW-0067">ATP-binding</keyword>
<comment type="subcellular location">
    <subcellularLocation>
        <location evidence="1 13">Nucleus</location>
    </subcellularLocation>
</comment>
<dbReference type="InterPro" id="IPR015163">
    <property type="entry name" value="Cdc6_C"/>
</dbReference>
<keyword evidence="7 13" id="KW-0547">Nucleotide-binding</keyword>
<evidence type="ECO:0000256" key="2">
    <source>
        <dbReference type="ARBA" id="ARBA00008398"/>
    </source>
</evidence>
<dbReference type="InterPro" id="IPR050311">
    <property type="entry name" value="ORC1/CDC6"/>
</dbReference>
<evidence type="ECO:0000256" key="13">
    <source>
        <dbReference type="RuleBase" id="RU365058"/>
    </source>
</evidence>
<dbReference type="PANTHER" id="PTHR10763">
    <property type="entry name" value="CELL DIVISION CONTROL PROTEIN 6-RELATED"/>
    <property type="match status" value="1"/>
</dbReference>
<dbReference type="InterPro" id="IPR001025">
    <property type="entry name" value="BAH_dom"/>
</dbReference>
<dbReference type="Gene3D" id="1.10.8.60">
    <property type="match status" value="1"/>
</dbReference>
<feature type="region of interest" description="Disordered" evidence="14">
    <location>
        <begin position="166"/>
        <end position="266"/>
    </location>
</feature>
<evidence type="ECO:0000256" key="4">
    <source>
        <dbReference type="ARBA" id="ARBA00022553"/>
    </source>
</evidence>
<evidence type="ECO:0000256" key="11">
    <source>
        <dbReference type="ARBA" id="ARBA00023242"/>
    </source>
</evidence>
<dbReference type="InterPro" id="IPR003593">
    <property type="entry name" value="AAA+_ATPase"/>
</dbReference>
<keyword evidence="6" id="KW-0479">Metal-binding</keyword>
<keyword evidence="4" id="KW-0597">Phosphoprotein</keyword>
<evidence type="ECO:0000313" key="16">
    <source>
        <dbReference type="EMBL" id="ROL44458.1"/>
    </source>
</evidence>
<dbReference type="PROSITE" id="PS51038">
    <property type="entry name" value="BAH"/>
    <property type="match status" value="1"/>
</dbReference>
<evidence type="ECO:0000256" key="7">
    <source>
        <dbReference type="ARBA" id="ARBA00022741"/>
    </source>
</evidence>
<comment type="similarity">
    <text evidence="2 13">Belongs to the ORC1 family.</text>
</comment>
<comment type="caution">
    <text evidence="16">The sequence shown here is derived from an EMBL/GenBank/DDBJ whole genome shotgun (WGS) entry which is preliminary data.</text>
</comment>
<dbReference type="GO" id="GO:0005664">
    <property type="term" value="C:nuclear origin of replication recognition complex"/>
    <property type="evidence" value="ECO:0007669"/>
    <property type="project" value="TreeGrafter"/>
</dbReference>
<dbReference type="InterPro" id="IPR043151">
    <property type="entry name" value="BAH_sf"/>
</dbReference>
<sequence>MSRYVTRLKMRRSYKWNGRPVGEDRKLRRQYYESMSISVEGRTEDGTVSLGQYILIESDNDDSPFVAQLLKLYTDDSGKKKTAVVQWFVRMCEVPQNKRKLLGRDPHPQEIFFYQDHSCDNEVDGETILAAVQIEYVPAEDPFPEGKSKDTLFVKLLWDTKSFRALDPELMQPPQSPKSPPPSSRVSQARALPTPDPSIMKRAMSGTLARGSMSTGKMSTSEAESLHSASKLSAAKALSAKRRSRASSGPHVRKKLDLCSPNKNMSRDDVLGEILDEHTATEKTLTSKLNTSPTGRISISIRLTPLNHNEEEQISSLSSQNPDKPRLTAYDKDNATSAFLGVQPLGTDDPESLISTGRTPRKREATPRRASLRGLKARTPSNRKDSATLREPALAALAEEEHEDSPVQTAATPRSKRKSAQLVSSRIRKQLNLLDNKVDLLSDGEDGGDDDDCFVPTKIDLQSSSDEEEEAKIDSEDELVVKKRRGSRTPRSIEKTRVSARTPRKTPSKKTAPATPRTPRHATPSIPSRSAPARKPGNVLEEARARLHVSSVPESLPCREQEFQDIYNFVESKVIDGTGGCMYISGVPGTGKTATVHEVIRSLQQSAEQDEIPHFRFIEINGMKMTDPHQAYVQILQKLTDQKATPDHAAALLEKRFSAPAPKKETTVLLVDELDLLWTRKQNVMYNLFDWPTRRNARLVVLTIANTMDLPERIMINRVASRLGLTRMSFQPYTFKQLQQIITSRLNRVKAFEEDALQLVSRKVAALSGDARRCLDICRRATEICEHSGSSSGLVGMSHVMEALDEMFSSSYIAAIRCASVQEQLLLRAVIAEFRRLGLEEATFQQVFVQHQALCRVEGLHPVSVSEGLAVCQRLGSCRLLLLEGSRLDLLLRIRLNVSQDDVLYALKAD</sequence>
<dbReference type="Gene3D" id="3.40.50.300">
    <property type="entry name" value="P-loop containing nucleotide triphosphate hydrolases"/>
    <property type="match status" value="1"/>
</dbReference>
<dbReference type="CDD" id="cd04719">
    <property type="entry name" value="BAH_Orc1p_animal"/>
    <property type="match status" value="1"/>
</dbReference>
<feature type="domain" description="BAH" evidence="15">
    <location>
        <begin position="46"/>
        <end position="169"/>
    </location>
</feature>
<evidence type="ECO:0000256" key="14">
    <source>
        <dbReference type="SAM" id="MobiDB-lite"/>
    </source>
</evidence>
<name>A0A3N0YF97_ANAGA</name>
<dbReference type="OrthoDB" id="1926878at2759"/>
<feature type="compositionally biased region" description="Low complexity" evidence="14">
    <location>
        <begin position="509"/>
        <end position="524"/>
    </location>
</feature>
<dbReference type="CDD" id="cd08768">
    <property type="entry name" value="Cdc6_C"/>
    <property type="match status" value="1"/>
</dbReference>
<gene>
    <name evidence="16" type="ORF">DPX16_20727</name>
</gene>
<dbReference type="SUPFAM" id="SSF52540">
    <property type="entry name" value="P-loop containing nucleoside triphosphate hydrolases"/>
    <property type="match status" value="1"/>
</dbReference>
<dbReference type="FunFam" id="2.30.30.490:FF:000010">
    <property type="entry name" value="Origin recognition complex subunit 1"/>
    <property type="match status" value="1"/>
</dbReference>
<feature type="compositionally biased region" description="Acidic residues" evidence="14">
    <location>
        <begin position="465"/>
        <end position="478"/>
    </location>
</feature>
<feature type="compositionally biased region" description="Acidic residues" evidence="14">
    <location>
        <begin position="442"/>
        <end position="453"/>
    </location>
</feature>
<dbReference type="PANTHER" id="PTHR10763:SF23">
    <property type="entry name" value="ORIGIN RECOGNITION COMPLEX SUBUNIT 1"/>
    <property type="match status" value="1"/>
</dbReference>
<feature type="region of interest" description="Disordered" evidence="14">
    <location>
        <begin position="340"/>
        <end position="422"/>
    </location>
</feature>
<dbReference type="GO" id="GO:0006270">
    <property type="term" value="P:DNA replication initiation"/>
    <property type="evidence" value="ECO:0007669"/>
    <property type="project" value="TreeGrafter"/>
</dbReference>
<evidence type="ECO:0000259" key="15">
    <source>
        <dbReference type="PROSITE" id="PS51038"/>
    </source>
</evidence>
<comment type="subunit">
    <text evidence="13">ORC is composed of six subunits.</text>
</comment>
<dbReference type="Proteomes" id="UP000281406">
    <property type="component" value="Unassembled WGS sequence"/>
</dbReference>
<dbReference type="Gene3D" id="2.30.30.490">
    <property type="match status" value="1"/>
</dbReference>
<dbReference type="InterPro" id="IPR041083">
    <property type="entry name" value="AAA_lid_10"/>
</dbReference>
<evidence type="ECO:0000256" key="3">
    <source>
        <dbReference type="ARBA" id="ARBA00019081"/>
    </source>
</evidence>
<dbReference type="Pfam" id="PF00004">
    <property type="entry name" value="AAA"/>
    <property type="match status" value="1"/>
</dbReference>
<evidence type="ECO:0000256" key="1">
    <source>
        <dbReference type="ARBA" id="ARBA00004123"/>
    </source>
</evidence>
<reference evidence="16 17" key="1">
    <citation type="submission" date="2018-10" db="EMBL/GenBank/DDBJ databases">
        <title>Genome assembly for a Yunnan-Guizhou Plateau 3E fish, Anabarilius grahami (Regan), and its evolutionary and genetic applications.</title>
        <authorList>
            <person name="Jiang W."/>
        </authorList>
    </citation>
    <scope>NUCLEOTIDE SEQUENCE [LARGE SCALE GENOMIC DNA]</scope>
    <source>
        <strain evidence="16">AG-KIZ</strain>
        <tissue evidence="16">Muscle</tissue>
    </source>
</reference>
<organism evidence="16 17">
    <name type="scientific">Anabarilius grahami</name>
    <name type="common">Kanglang fish</name>
    <name type="synonym">Barilius grahami</name>
    <dbReference type="NCBI Taxonomy" id="495550"/>
    <lineage>
        <taxon>Eukaryota</taxon>
        <taxon>Metazoa</taxon>
        <taxon>Chordata</taxon>
        <taxon>Craniata</taxon>
        <taxon>Vertebrata</taxon>
        <taxon>Euteleostomi</taxon>
        <taxon>Actinopterygii</taxon>
        <taxon>Neopterygii</taxon>
        <taxon>Teleostei</taxon>
        <taxon>Ostariophysi</taxon>
        <taxon>Cypriniformes</taxon>
        <taxon>Xenocyprididae</taxon>
        <taxon>Xenocypridinae</taxon>
        <taxon>Xenocypridinae incertae sedis</taxon>
        <taxon>Anabarilius</taxon>
    </lineage>
</organism>
<evidence type="ECO:0000256" key="8">
    <source>
        <dbReference type="ARBA" id="ARBA00022840"/>
    </source>
</evidence>
<dbReference type="SMART" id="SM00382">
    <property type="entry name" value="AAA"/>
    <property type="match status" value="1"/>
</dbReference>
<feature type="compositionally biased region" description="Low complexity" evidence="14">
    <location>
        <begin position="221"/>
        <end position="238"/>
    </location>
</feature>
<dbReference type="FunFam" id="1.10.8.60:FF:000062">
    <property type="entry name" value="Origin recognition complex subunit 1"/>
    <property type="match status" value="1"/>
</dbReference>
<evidence type="ECO:0000256" key="12">
    <source>
        <dbReference type="ARBA" id="ARBA00046605"/>
    </source>
</evidence>
<dbReference type="GO" id="GO:0033314">
    <property type="term" value="P:mitotic DNA replication checkpoint signaling"/>
    <property type="evidence" value="ECO:0007669"/>
    <property type="project" value="TreeGrafter"/>
</dbReference>
<accession>A0A3N0YF97</accession>
<dbReference type="GO" id="GO:0005524">
    <property type="term" value="F:ATP binding"/>
    <property type="evidence" value="ECO:0007669"/>
    <property type="project" value="UniProtKB-KW"/>
</dbReference>
<evidence type="ECO:0000256" key="5">
    <source>
        <dbReference type="ARBA" id="ARBA00022705"/>
    </source>
</evidence>
<dbReference type="InterPro" id="IPR027417">
    <property type="entry name" value="P-loop_NTPase"/>
</dbReference>
<dbReference type="AlphaFoldDB" id="A0A3N0YF97"/>
<feature type="region of interest" description="Disordered" evidence="14">
    <location>
        <begin position="310"/>
        <end position="329"/>
    </location>
</feature>
<dbReference type="GO" id="GO:0016887">
    <property type="term" value="F:ATP hydrolysis activity"/>
    <property type="evidence" value="ECO:0007669"/>
    <property type="project" value="InterPro"/>
</dbReference>
<dbReference type="Pfam" id="PF09079">
    <property type="entry name" value="WHD_Cdc6"/>
    <property type="match status" value="1"/>
</dbReference>
<keyword evidence="17" id="KW-1185">Reference proteome</keyword>
<evidence type="ECO:0000256" key="6">
    <source>
        <dbReference type="ARBA" id="ARBA00022723"/>
    </source>
</evidence>
<evidence type="ECO:0000256" key="9">
    <source>
        <dbReference type="ARBA" id="ARBA00022842"/>
    </source>
</evidence>
<protein>
    <recommendedName>
        <fullName evidence="3 13">Origin recognition complex subunit 1</fullName>
    </recommendedName>
</protein>
<dbReference type="GO" id="GO:0046872">
    <property type="term" value="F:metal ion binding"/>
    <property type="evidence" value="ECO:0007669"/>
    <property type="project" value="UniProtKB-KW"/>
</dbReference>
<keyword evidence="5 13" id="KW-0235">DNA replication</keyword>